<organism evidence="1 2">
    <name type="scientific">Bergeyella porcorum</name>
    <dbReference type="NCBI Taxonomy" id="1735111"/>
    <lineage>
        <taxon>Bacteria</taxon>
        <taxon>Pseudomonadati</taxon>
        <taxon>Bacteroidota</taxon>
        <taxon>Flavobacteriia</taxon>
        <taxon>Flavobacteriales</taxon>
        <taxon>Weeksellaceae</taxon>
        <taxon>Bergeyella</taxon>
    </lineage>
</organism>
<protein>
    <submittedName>
        <fullName evidence="1">Gliding motility protein GldN</fullName>
    </submittedName>
</protein>
<dbReference type="NCBIfam" id="TIGR03523">
    <property type="entry name" value="GldN"/>
    <property type="match status" value="1"/>
</dbReference>
<sequence length="247" mass="28136">MKSIVVWEIIDMNDKLNQPFYHNSDGLVSQNKSLYQILIDGIRSGKIAEVYDDELFTNRLEMEEIQKRTSKLVVSDELIDKINSGATVTEADKKAGTDVYETKSEDVKLLKIKGMWYIDKRDAQMKYRLIGIAAMGKDPQTMGVIGGDGELVDSGDDYIDLFWVYYPNARPLLANAVVFNNQNLSSDITYDDILNARRFSSIIYKSDSGLGNGVIKDYIPNNADEQLEESERLKAQILQMENDMWNY</sequence>
<accession>A0AAU0F2C8</accession>
<dbReference type="InterPro" id="IPR019847">
    <property type="entry name" value="Gliding_motility_assoc_GldN"/>
</dbReference>
<dbReference type="Pfam" id="PF19841">
    <property type="entry name" value="GldN"/>
    <property type="match status" value="1"/>
</dbReference>
<keyword evidence="2" id="KW-1185">Reference proteome</keyword>
<dbReference type="KEGG" id="bpor:BPO_0826"/>
<gene>
    <name evidence="1" type="ORF">BPO_0826</name>
</gene>
<reference evidence="1" key="1">
    <citation type="submission" date="2023-10" db="EMBL/GenBank/DDBJ databases">
        <title>Characterization and whole genome sequencing of a novel strain of Bergeyella porcorum QD2021 isolated from pig.</title>
        <authorList>
            <person name="Liu G."/>
            <person name="Chen C."/>
            <person name="Han X."/>
        </authorList>
    </citation>
    <scope>NUCLEOTIDE SEQUENCE</scope>
    <source>
        <strain evidence="1">QD2021</strain>
    </source>
</reference>
<proteinExistence type="predicted"/>
<name>A0AAU0F2C8_9FLAO</name>
<dbReference type="AlphaFoldDB" id="A0AAU0F2C8"/>
<evidence type="ECO:0000313" key="1">
    <source>
        <dbReference type="EMBL" id="WOC51473.1"/>
    </source>
</evidence>
<dbReference type="EMBL" id="CP136426">
    <property type="protein sequence ID" value="WOC51473.1"/>
    <property type="molecule type" value="Genomic_DNA"/>
</dbReference>
<dbReference type="Proteomes" id="UP001432059">
    <property type="component" value="Chromosome"/>
</dbReference>
<evidence type="ECO:0000313" key="2">
    <source>
        <dbReference type="Proteomes" id="UP001432059"/>
    </source>
</evidence>